<dbReference type="Proteomes" id="UP000077202">
    <property type="component" value="Unassembled WGS sequence"/>
</dbReference>
<dbReference type="CDD" id="cd10527">
    <property type="entry name" value="SET_LSMT"/>
    <property type="match status" value="1"/>
</dbReference>
<reference evidence="2" key="1">
    <citation type="submission" date="2016-03" db="EMBL/GenBank/DDBJ databases">
        <title>Mechanisms controlling the formation of the plant cell surface in tip-growing cells are functionally conserved among land plants.</title>
        <authorList>
            <person name="Honkanen S."/>
            <person name="Jones V.A."/>
            <person name="Morieri G."/>
            <person name="Champion C."/>
            <person name="Hetherington A.J."/>
            <person name="Kelly S."/>
            <person name="Saint-Marcoux D."/>
            <person name="Proust H."/>
            <person name="Prescott H."/>
            <person name="Dolan L."/>
        </authorList>
    </citation>
    <scope>NUCLEOTIDE SEQUENCE [LARGE SCALE GENOMIC DNA]</scope>
    <source>
        <tissue evidence="2">Whole gametophyte</tissue>
    </source>
</reference>
<feature type="compositionally biased region" description="Basic and acidic residues" evidence="1">
    <location>
        <begin position="466"/>
        <end position="479"/>
    </location>
</feature>
<gene>
    <name evidence="2" type="ORF">AXG93_2912s1130</name>
</gene>
<dbReference type="SUPFAM" id="SSF82199">
    <property type="entry name" value="SET domain"/>
    <property type="match status" value="2"/>
</dbReference>
<feature type="region of interest" description="Disordered" evidence="1">
    <location>
        <begin position="277"/>
        <end position="321"/>
    </location>
</feature>
<protein>
    <recommendedName>
        <fullName evidence="4">SET domain-containing protein</fullName>
    </recommendedName>
</protein>
<evidence type="ECO:0000313" key="3">
    <source>
        <dbReference type="Proteomes" id="UP000077202"/>
    </source>
</evidence>
<dbReference type="GO" id="GO:0005634">
    <property type="term" value="C:nucleus"/>
    <property type="evidence" value="ECO:0007669"/>
    <property type="project" value="TreeGrafter"/>
</dbReference>
<dbReference type="AlphaFoldDB" id="A0A176WGV5"/>
<dbReference type="PANTHER" id="PTHR13271">
    <property type="entry name" value="UNCHARACTERIZED PUTATIVE METHYLTRANSFERASE"/>
    <property type="match status" value="1"/>
</dbReference>
<comment type="caution">
    <text evidence="2">The sequence shown here is derived from an EMBL/GenBank/DDBJ whole genome shotgun (WGS) entry which is preliminary data.</text>
</comment>
<evidence type="ECO:0000313" key="2">
    <source>
        <dbReference type="EMBL" id="OAE32124.1"/>
    </source>
</evidence>
<feature type="region of interest" description="Disordered" evidence="1">
    <location>
        <begin position="1"/>
        <end position="25"/>
    </location>
</feature>
<accession>A0A176WGV5</accession>
<evidence type="ECO:0000256" key="1">
    <source>
        <dbReference type="SAM" id="MobiDB-lite"/>
    </source>
</evidence>
<feature type="region of interest" description="Disordered" evidence="1">
    <location>
        <begin position="432"/>
        <end position="526"/>
    </location>
</feature>
<feature type="compositionally biased region" description="Basic and acidic residues" evidence="1">
    <location>
        <begin position="499"/>
        <end position="519"/>
    </location>
</feature>
<feature type="compositionally biased region" description="Acidic residues" evidence="1">
    <location>
        <begin position="279"/>
        <end position="293"/>
    </location>
</feature>
<name>A0A176WGV5_MARPO</name>
<dbReference type="InterPro" id="IPR050600">
    <property type="entry name" value="SETD3_SETD6_MTase"/>
</dbReference>
<keyword evidence="3" id="KW-1185">Reference proteome</keyword>
<dbReference type="Gene3D" id="3.90.1410.10">
    <property type="entry name" value="set domain protein methyltransferase, domain 1"/>
    <property type="match status" value="2"/>
</dbReference>
<proteinExistence type="predicted"/>
<dbReference type="EMBL" id="LVLJ01000884">
    <property type="protein sequence ID" value="OAE32124.1"/>
    <property type="molecule type" value="Genomic_DNA"/>
</dbReference>
<sequence>MLQASKPTGQFDAEPMAKHPRAALASKPKNTVLTRKFRTFLRWMRENGIEYSDGLEFVLGGSGSVADIGVRALFDMEENDLIATIPKQACLTVQTTAASEILEQVEIGGGLGLAVALMYEMSLQERSKWYGYLQLLPNEQKLPFLWSSEEVDELLVGTELHKVGILRHLVMALFEEMISTSNRLLAPVPVGSQCRQVIKEDRLLIEEDWMESIVPLTESNPAEFPAEWFTLDRFLAAKALVSSRAFEVDEYHGYGMVPLADLFNHKTADEDVHFTSVDSDMESEADDAESEVEELPHVESLQKGKMQAQGTNLEARKSTERKGSRYLDIEGRQLDVDMKQEGSVKTRRSSRRINRSLEENDQTLLVHEADESTTLEVGRKRRKKQAQIVKDEADIGTVEKPLRKANRKGKDPHSTVEEYESTIDAKDIKIVEAGDRRRGTHRKKMDLEVQEASEAQQIARKRDKKTKVEEKHVKSESDCKVSQNSRSRSKLKHVNVHQNDVHSEENYSIKRQEIEEERSGKKKKTKAGTEVVNEVEVSSEVSSQAWEGTSELLEMILVKDVAGGSEVFNTYGTLSNAGLLHRYGFTELNNPFDIVNIDLSFVVDSLKKAFTSRHIRRRLTNWRKVGCAPLVSQDDEYFEITATGRPQEEFIMLLYMVHLSEDAFETLSNASAGCDSVNWVESASIAAACFDSDNWIEATAKILECRGPSKDLPVAKRNKKAKQGRKQELVNKVKQEVDSEARLLSTSVCNTMLEALRSRDGLYPSDSIEDDEIILSESDSSQEPQKFHALRLRISESCVKTMPVLNLLYVDVMRTFRNFGYLSGLQSAHQVGEHFATH</sequence>
<dbReference type="PANTHER" id="PTHR13271:SF34">
    <property type="entry name" value="N-LYSINE METHYLTRANSFERASE SETD6"/>
    <property type="match status" value="1"/>
</dbReference>
<organism evidence="2 3">
    <name type="scientific">Marchantia polymorpha subsp. ruderalis</name>
    <dbReference type="NCBI Taxonomy" id="1480154"/>
    <lineage>
        <taxon>Eukaryota</taxon>
        <taxon>Viridiplantae</taxon>
        <taxon>Streptophyta</taxon>
        <taxon>Embryophyta</taxon>
        <taxon>Marchantiophyta</taxon>
        <taxon>Marchantiopsida</taxon>
        <taxon>Marchantiidae</taxon>
        <taxon>Marchantiales</taxon>
        <taxon>Marchantiaceae</taxon>
        <taxon>Marchantia</taxon>
    </lineage>
</organism>
<dbReference type="GO" id="GO:0016279">
    <property type="term" value="F:protein-lysine N-methyltransferase activity"/>
    <property type="evidence" value="ECO:0007669"/>
    <property type="project" value="TreeGrafter"/>
</dbReference>
<dbReference type="InterPro" id="IPR046341">
    <property type="entry name" value="SET_dom_sf"/>
</dbReference>
<evidence type="ECO:0008006" key="4">
    <source>
        <dbReference type="Google" id="ProtNLM"/>
    </source>
</evidence>